<sequence>MNQPPHSPRPPDWLRPPGVAAGTWQYVHQRTIARHYDDFVADTPLCELDRRYVLETLAAVSPAPAATLGAESDDFPPLILDLGAGTGRLADPVRQLGYDVLAVDLSQSMLETLLERHGDRAATQTPAAGTILPMRANLVQLDALADAIADHAICMFSTIGMIQGRANRVRFLCHIARAVRPGGCLILHVHRRWAALRETGGMRRLLRSWIDSFRGEAEFGDATYAYRGLDKMFMHRFSEREIQSELKAAGWTVQRIDRVGLDGGELTQSAWNASGLFLVCTRE</sequence>
<organism evidence="2 3">
    <name type="scientific">Stieleria neptunia</name>
    <dbReference type="NCBI Taxonomy" id="2527979"/>
    <lineage>
        <taxon>Bacteria</taxon>
        <taxon>Pseudomonadati</taxon>
        <taxon>Planctomycetota</taxon>
        <taxon>Planctomycetia</taxon>
        <taxon>Pirellulales</taxon>
        <taxon>Pirellulaceae</taxon>
        <taxon>Stieleria</taxon>
    </lineage>
</organism>
<dbReference type="GO" id="GO:0032259">
    <property type="term" value="P:methylation"/>
    <property type="evidence" value="ECO:0007669"/>
    <property type="project" value="UniProtKB-KW"/>
</dbReference>
<dbReference type="InterPro" id="IPR029063">
    <property type="entry name" value="SAM-dependent_MTases_sf"/>
</dbReference>
<protein>
    <submittedName>
        <fullName evidence="2">Methyltransferase domain protein</fullName>
    </submittedName>
</protein>
<proteinExistence type="predicted"/>
<keyword evidence="2" id="KW-0808">Transferase</keyword>
<dbReference type="KEGG" id="snep:Enr13x_14890"/>
<dbReference type="Proteomes" id="UP000319004">
    <property type="component" value="Chromosome"/>
</dbReference>
<dbReference type="Pfam" id="PF08241">
    <property type="entry name" value="Methyltransf_11"/>
    <property type="match status" value="1"/>
</dbReference>
<dbReference type="CDD" id="cd02440">
    <property type="entry name" value="AdoMet_MTases"/>
    <property type="match status" value="1"/>
</dbReference>
<feature type="domain" description="Methyltransferase type 11" evidence="1">
    <location>
        <begin position="80"/>
        <end position="187"/>
    </location>
</feature>
<reference evidence="2 3" key="1">
    <citation type="submission" date="2019-03" db="EMBL/GenBank/DDBJ databases">
        <title>Deep-cultivation of Planctomycetes and their phenomic and genomic characterization uncovers novel biology.</title>
        <authorList>
            <person name="Wiegand S."/>
            <person name="Jogler M."/>
            <person name="Boedeker C."/>
            <person name="Pinto D."/>
            <person name="Vollmers J."/>
            <person name="Rivas-Marin E."/>
            <person name="Kohn T."/>
            <person name="Peeters S.H."/>
            <person name="Heuer A."/>
            <person name="Rast P."/>
            <person name="Oberbeckmann S."/>
            <person name="Bunk B."/>
            <person name="Jeske O."/>
            <person name="Meyerdierks A."/>
            <person name="Storesund J.E."/>
            <person name="Kallscheuer N."/>
            <person name="Luecker S."/>
            <person name="Lage O.M."/>
            <person name="Pohl T."/>
            <person name="Merkel B.J."/>
            <person name="Hornburger P."/>
            <person name="Mueller R.-W."/>
            <person name="Bruemmer F."/>
            <person name="Labrenz M."/>
            <person name="Spormann A.M."/>
            <person name="Op den Camp H."/>
            <person name="Overmann J."/>
            <person name="Amann R."/>
            <person name="Jetten M.S.M."/>
            <person name="Mascher T."/>
            <person name="Medema M.H."/>
            <person name="Devos D.P."/>
            <person name="Kaster A.-K."/>
            <person name="Ovreas L."/>
            <person name="Rohde M."/>
            <person name="Galperin M.Y."/>
            <person name="Jogler C."/>
        </authorList>
    </citation>
    <scope>NUCLEOTIDE SEQUENCE [LARGE SCALE GENOMIC DNA]</scope>
    <source>
        <strain evidence="2 3">Enr13</strain>
    </source>
</reference>
<dbReference type="AlphaFoldDB" id="A0A518HLC3"/>
<dbReference type="Gene3D" id="3.40.50.150">
    <property type="entry name" value="Vaccinia Virus protein VP39"/>
    <property type="match status" value="1"/>
</dbReference>
<dbReference type="RefSeq" id="WP_145385340.1">
    <property type="nucleotide sequence ID" value="NZ_CP037423.1"/>
</dbReference>
<keyword evidence="2" id="KW-0489">Methyltransferase</keyword>
<evidence type="ECO:0000259" key="1">
    <source>
        <dbReference type="Pfam" id="PF08241"/>
    </source>
</evidence>
<name>A0A518HLC3_9BACT</name>
<dbReference type="InterPro" id="IPR013216">
    <property type="entry name" value="Methyltransf_11"/>
</dbReference>
<dbReference type="GO" id="GO:0008757">
    <property type="term" value="F:S-adenosylmethionine-dependent methyltransferase activity"/>
    <property type="evidence" value="ECO:0007669"/>
    <property type="project" value="InterPro"/>
</dbReference>
<gene>
    <name evidence="2" type="ORF">Enr13x_14890</name>
</gene>
<keyword evidence="3" id="KW-1185">Reference proteome</keyword>
<accession>A0A518HLC3</accession>
<dbReference type="SUPFAM" id="SSF53335">
    <property type="entry name" value="S-adenosyl-L-methionine-dependent methyltransferases"/>
    <property type="match status" value="1"/>
</dbReference>
<evidence type="ECO:0000313" key="3">
    <source>
        <dbReference type="Proteomes" id="UP000319004"/>
    </source>
</evidence>
<evidence type="ECO:0000313" key="2">
    <source>
        <dbReference type="EMBL" id="QDV41646.1"/>
    </source>
</evidence>
<dbReference type="EMBL" id="CP037423">
    <property type="protein sequence ID" value="QDV41646.1"/>
    <property type="molecule type" value="Genomic_DNA"/>
</dbReference>
<dbReference type="OrthoDB" id="9804312at2"/>